<keyword evidence="3" id="KW-1185">Reference proteome</keyword>
<evidence type="ECO:0000256" key="1">
    <source>
        <dbReference type="SAM" id="MobiDB-lite"/>
    </source>
</evidence>
<evidence type="ECO:0000313" key="3">
    <source>
        <dbReference type="Proteomes" id="UP001529510"/>
    </source>
</evidence>
<gene>
    <name evidence="2" type="ORF">M9458_042559</name>
</gene>
<protein>
    <submittedName>
        <fullName evidence="2">Uncharacterized protein</fullName>
    </submittedName>
</protein>
<dbReference type="Proteomes" id="UP001529510">
    <property type="component" value="Unassembled WGS sequence"/>
</dbReference>
<sequence length="66" mass="6962">PKGSPGPPGQIGPPGMPGPRGDMGPMGPSPDLSHIKQGRRGPVVRIGLHKRLRHLVTRNQGLKCQT</sequence>
<organism evidence="2 3">
    <name type="scientific">Cirrhinus mrigala</name>
    <name type="common">Mrigala</name>
    <dbReference type="NCBI Taxonomy" id="683832"/>
    <lineage>
        <taxon>Eukaryota</taxon>
        <taxon>Metazoa</taxon>
        <taxon>Chordata</taxon>
        <taxon>Craniata</taxon>
        <taxon>Vertebrata</taxon>
        <taxon>Euteleostomi</taxon>
        <taxon>Actinopterygii</taxon>
        <taxon>Neopterygii</taxon>
        <taxon>Teleostei</taxon>
        <taxon>Ostariophysi</taxon>
        <taxon>Cypriniformes</taxon>
        <taxon>Cyprinidae</taxon>
        <taxon>Labeoninae</taxon>
        <taxon>Labeonini</taxon>
        <taxon>Cirrhinus</taxon>
    </lineage>
</organism>
<evidence type="ECO:0000313" key="2">
    <source>
        <dbReference type="EMBL" id="KAL0163163.1"/>
    </source>
</evidence>
<dbReference type="EMBL" id="JAMKFB020000021">
    <property type="protein sequence ID" value="KAL0163163.1"/>
    <property type="molecule type" value="Genomic_DNA"/>
</dbReference>
<feature type="compositionally biased region" description="Pro residues" evidence="1">
    <location>
        <begin position="1"/>
        <end position="17"/>
    </location>
</feature>
<feature type="region of interest" description="Disordered" evidence="1">
    <location>
        <begin position="1"/>
        <end position="41"/>
    </location>
</feature>
<feature type="compositionally biased region" description="Low complexity" evidence="1">
    <location>
        <begin position="19"/>
        <end position="30"/>
    </location>
</feature>
<name>A0ABD0NMF8_CIRMR</name>
<feature type="non-terminal residue" evidence="2">
    <location>
        <position position="1"/>
    </location>
</feature>
<dbReference type="AlphaFoldDB" id="A0ABD0NMF8"/>
<proteinExistence type="predicted"/>
<accession>A0ABD0NMF8</accession>
<comment type="caution">
    <text evidence="2">The sequence shown here is derived from an EMBL/GenBank/DDBJ whole genome shotgun (WGS) entry which is preliminary data.</text>
</comment>
<reference evidence="2 3" key="1">
    <citation type="submission" date="2024-05" db="EMBL/GenBank/DDBJ databases">
        <title>Genome sequencing and assembly of Indian major carp, Cirrhinus mrigala (Hamilton, 1822).</title>
        <authorList>
            <person name="Mohindra V."/>
            <person name="Chowdhury L.M."/>
            <person name="Lal K."/>
            <person name="Jena J.K."/>
        </authorList>
    </citation>
    <scope>NUCLEOTIDE SEQUENCE [LARGE SCALE GENOMIC DNA]</scope>
    <source>
        <strain evidence="2">CM1030</strain>
        <tissue evidence="2">Blood</tissue>
    </source>
</reference>